<dbReference type="PANTHER" id="PTHR45138">
    <property type="entry name" value="REGULATORY COMPONENTS OF SENSORY TRANSDUCTION SYSTEM"/>
    <property type="match status" value="1"/>
</dbReference>
<dbReference type="GO" id="GO:1902201">
    <property type="term" value="P:negative regulation of bacterial-type flagellum-dependent cell motility"/>
    <property type="evidence" value="ECO:0007669"/>
    <property type="project" value="TreeGrafter"/>
</dbReference>
<dbReference type="PROSITE" id="PS50887">
    <property type="entry name" value="GGDEF"/>
    <property type="match status" value="1"/>
</dbReference>
<dbReference type="InterPro" id="IPR029787">
    <property type="entry name" value="Nucleotide_cyclase"/>
</dbReference>
<proteinExistence type="predicted"/>
<dbReference type="InterPro" id="IPR043128">
    <property type="entry name" value="Rev_trsase/Diguanyl_cyclase"/>
</dbReference>
<dbReference type="EMBL" id="QKRB01000043">
    <property type="protein sequence ID" value="PZD95838.1"/>
    <property type="molecule type" value="Genomic_DNA"/>
</dbReference>
<dbReference type="Gene3D" id="3.30.70.270">
    <property type="match status" value="1"/>
</dbReference>
<dbReference type="Proteomes" id="UP000249522">
    <property type="component" value="Unassembled WGS sequence"/>
</dbReference>
<reference evidence="2 3" key="1">
    <citation type="submission" date="2018-06" db="EMBL/GenBank/DDBJ databases">
        <title>Paenibacillus imtechensis sp. nov.</title>
        <authorList>
            <person name="Pinnaka A.K."/>
            <person name="Singh H."/>
            <person name="Kaur M."/>
        </authorList>
    </citation>
    <scope>NUCLEOTIDE SEQUENCE [LARGE SCALE GENOMIC DNA]</scope>
    <source>
        <strain evidence="2 3">SMB1</strain>
    </source>
</reference>
<dbReference type="Pfam" id="PF00571">
    <property type="entry name" value="CBS"/>
    <property type="match status" value="1"/>
</dbReference>
<gene>
    <name evidence="2" type="ORF">DNH61_10315</name>
</gene>
<evidence type="ECO:0000313" key="2">
    <source>
        <dbReference type="EMBL" id="PZD95838.1"/>
    </source>
</evidence>
<dbReference type="GO" id="GO:0052621">
    <property type="term" value="F:diguanylate cyclase activity"/>
    <property type="evidence" value="ECO:0007669"/>
    <property type="project" value="TreeGrafter"/>
</dbReference>
<dbReference type="OrthoDB" id="9813903at2"/>
<dbReference type="SUPFAM" id="SSF55073">
    <property type="entry name" value="Nucleotide cyclase"/>
    <property type="match status" value="1"/>
</dbReference>
<dbReference type="AlphaFoldDB" id="A0A2W1L6L5"/>
<dbReference type="GO" id="GO:0005886">
    <property type="term" value="C:plasma membrane"/>
    <property type="evidence" value="ECO:0007669"/>
    <property type="project" value="TreeGrafter"/>
</dbReference>
<dbReference type="SMART" id="SM00267">
    <property type="entry name" value="GGDEF"/>
    <property type="match status" value="1"/>
</dbReference>
<dbReference type="SUPFAM" id="SSF54631">
    <property type="entry name" value="CBS-domain pair"/>
    <property type="match status" value="1"/>
</dbReference>
<dbReference type="GO" id="GO:0043709">
    <property type="term" value="P:cell adhesion involved in single-species biofilm formation"/>
    <property type="evidence" value="ECO:0007669"/>
    <property type="project" value="TreeGrafter"/>
</dbReference>
<protein>
    <recommendedName>
        <fullName evidence="1">GGDEF domain-containing protein</fullName>
    </recommendedName>
</protein>
<evidence type="ECO:0000259" key="1">
    <source>
        <dbReference type="PROSITE" id="PS50887"/>
    </source>
</evidence>
<comment type="caution">
    <text evidence="2">The sequence shown here is derived from an EMBL/GenBank/DDBJ whole genome shotgun (WGS) entry which is preliminary data.</text>
</comment>
<evidence type="ECO:0000313" key="3">
    <source>
        <dbReference type="Proteomes" id="UP000249522"/>
    </source>
</evidence>
<organism evidence="2 3">
    <name type="scientific">Paenibacillus sambharensis</name>
    <dbReference type="NCBI Taxonomy" id="1803190"/>
    <lineage>
        <taxon>Bacteria</taxon>
        <taxon>Bacillati</taxon>
        <taxon>Bacillota</taxon>
        <taxon>Bacilli</taxon>
        <taxon>Bacillales</taxon>
        <taxon>Paenibacillaceae</taxon>
        <taxon>Paenibacillus</taxon>
    </lineage>
</organism>
<feature type="domain" description="GGDEF" evidence="1">
    <location>
        <begin position="336"/>
        <end position="485"/>
    </location>
</feature>
<dbReference type="Pfam" id="PF00990">
    <property type="entry name" value="GGDEF"/>
    <property type="match status" value="1"/>
</dbReference>
<dbReference type="CDD" id="cd04598">
    <property type="entry name" value="CBS_pair_GGDEF_EAL"/>
    <property type="match status" value="1"/>
</dbReference>
<dbReference type="Gene3D" id="3.10.580.10">
    <property type="entry name" value="CBS-domain"/>
    <property type="match status" value="1"/>
</dbReference>
<dbReference type="InterPro" id="IPR050469">
    <property type="entry name" value="Diguanylate_Cyclase"/>
</dbReference>
<accession>A0A2W1L6L5</accession>
<dbReference type="NCBIfam" id="TIGR00254">
    <property type="entry name" value="GGDEF"/>
    <property type="match status" value="1"/>
</dbReference>
<sequence>MLTISARRSTVGEIGFGLLDREMVRRITERWHQGGVGVLYVQLQDATETIVHSLGDWAQEEKRIFWHCRMNREYFFFLNRKLGGERLEDLLNSTAQELRKRIGCDDSDRSVSSLYIGISKIVPTHTGRSAETLIYNAVKEAWGEARSMSGQTDSIAAPWRDGMSLKGPGVEYYASQIGELATLIPVLPLHTRVADAARLFENDPTVLGAVVVDGTRPVGLIMKEKLHQLLAGQFGLPLYWNRSVEKVMDADPLIVEYSMPVEQVSTLAMSRHFTKLYDVVTITRNGEMAGAATIRSILEYITKLRTEAAMTANPITGLPGGQRIQQEITRRIEAGKPFSVIYADLDYFKWFNDCFGFRKGDELIRYTADSLQQVVALLGSPGDFIGHIGGDDYIMVTETEDPEALCSHLIWRFDGGVQAFYGGKEVSCVVDRSGNSIECDGVTLSLSVMQWDGSLPVTPETFSELSARLKKQAKRTRGSVYVMEKISDNSMELNGHV</sequence>
<dbReference type="InterPro" id="IPR000644">
    <property type="entry name" value="CBS_dom"/>
</dbReference>
<dbReference type="InterPro" id="IPR000160">
    <property type="entry name" value="GGDEF_dom"/>
</dbReference>
<keyword evidence="3" id="KW-1185">Reference proteome</keyword>
<name>A0A2W1L6L5_9BACL</name>
<dbReference type="InterPro" id="IPR046342">
    <property type="entry name" value="CBS_dom_sf"/>
</dbReference>
<dbReference type="CDD" id="cd01949">
    <property type="entry name" value="GGDEF"/>
    <property type="match status" value="1"/>
</dbReference>
<dbReference type="PANTHER" id="PTHR45138:SF9">
    <property type="entry name" value="DIGUANYLATE CYCLASE DGCM-RELATED"/>
    <property type="match status" value="1"/>
</dbReference>